<comment type="caution">
    <text evidence="2">The sequence shown here is derived from an EMBL/GenBank/DDBJ whole genome shotgun (WGS) entry which is preliminary data.</text>
</comment>
<keyword evidence="3" id="KW-1185">Reference proteome</keyword>
<evidence type="ECO:0000313" key="2">
    <source>
        <dbReference type="EMBL" id="EJK66324.1"/>
    </source>
</evidence>
<dbReference type="AlphaFoldDB" id="K0SMV4"/>
<feature type="non-terminal residue" evidence="2">
    <location>
        <position position="1"/>
    </location>
</feature>
<protein>
    <submittedName>
        <fullName evidence="2">Uncharacterized protein</fullName>
    </submittedName>
</protein>
<feature type="region of interest" description="Disordered" evidence="1">
    <location>
        <begin position="1"/>
        <end position="61"/>
    </location>
</feature>
<organism evidence="2 3">
    <name type="scientific">Thalassiosira oceanica</name>
    <name type="common">Marine diatom</name>
    <dbReference type="NCBI Taxonomy" id="159749"/>
    <lineage>
        <taxon>Eukaryota</taxon>
        <taxon>Sar</taxon>
        <taxon>Stramenopiles</taxon>
        <taxon>Ochrophyta</taxon>
        <taxon>Bacillariophyta</taxon>
        <taxon>Coscinodiscophyceae</taxon>
        <taxon>Thalassiosirophycidae</taxon>
        <taxon>Thalassiosirales</taxon>
        <taxon>Thalassiosiraceae</taxon>
        <taxon>Thalassiosira</taxon>
    </lineage>
</organism>
<proteinExistence type="predicted"/>
<evidence type="ECO:0000313" key="3">
    <source>
        <dbReference type="Proteomes" id="UP000266841"/>
    </source>
</evidence>
<dbReference type="Proteomes" id="UP000266841">
    <property type="component" value="Unassembled WGS sequence"/>
</dbReference>
<reference evidence="2 3" key="1">
    <citation type="journal article" date="2012" name="Genome Biol.">
        <title>Genome and low-iron response of an oceanic diatom adapted to chronic iron limitation.</title>
        <authorList>
            <person name="Lommer M."/>
            <person name="Specht M."/>
            <person name="Roy A.S."/>
            <person name="Kraemer L."/>
            <person name="Andreson R."/>
            <person name="Gutowska M.A."/>
            <person name="Wolf J."/>
            <person name="Bergner S.V."/>
            <person name="Schilhabel M.B."/>
            <person name="Klostermeier U.C."/>
            <person name="Beiko R.G."/>
            <person name="Rosenstiel P."/>
            <person name="Hippler M."/>
            <person name="Laroche J."/>
        </authorList>
    </citation>
    <scope>NUCLEOTIDE SEQUENCE [LARGE SCALE GENOMIC DNA]</scope>
    <source>
        <strain evidence="2 3">CCMP1005</strain>
    </source>
</reference>
<gene>
    <name evidence="2" type="ORF">THAOC_12764</name>
</gene>
<evidence type="ECO:0000256" key="1">
    <source>
        <dbReference type="SAM" id="MobiDB-lite"/>
    </source>
</evidence>
<accession>K0SMV4</accession>
<feature type="compositionally biased region" description="Basic and acidic residues" evidence="1">
    <location>
        <begin position="51"/>
        <end position="61"/>
    </location>
</feature>
<dbReference type="EMBL" id="AGNL01015078">
    <property type="protein sequence ID" value="EJK66324.1"/>
    <property type="molecule type" value="Genomic_DNA"/>
</dbReference>
<name>K0SMV4_THAOC</name>
<sequence>GHTAPEQSVPKPPFSDAIMAQSRTPWGHPGVKWAVHSGHGSGGVDLARGGGSDDHGPGGDLRKARICYFAQSEGSTHKASGFKSRELKPT</sequence>